<dbReference type="HOGENOM" id="CLU_1989016_0_0_9"/>
<name>C8VVK4_DESAS</name>
<sequence length="125" mass="14251">MLLDCIGSRHQILMEWNSNPQLHSYIIRKVMRKKGQIGIEALARLVGMSVKSLEEIGGLEGWLRHRNCQRRQRYRRQREKLKSFSLTIEYSKSDNLTVGGGGKRGKSGGLQDIGLRTAYHSIIGK</sequence>
<dbReference type="RefSeq" id="WP_015757033.1">
    <property type="nucleotide sequence ID" value="NC_013216.1"/>
</dbReference>
<dbReference type="KEGG" id="dae:Dtox_1451"/>
<keyword evidence="2" id="KW-1185">Reference proteome</keyword>
<dbReference type="AlphaFoldDB" id="C8VVK4"/>
<dbReference type="Proteomes" id="UP000002217">
    <property type="component" value="Chromosome"/>
</dbReference>
<evidence type="ECO:0000313" key="2">
    <source>
        <dbReference type="Proteomes" id="UP000002217"/>
    </source>
</evidence>
<protein>
    <submittedName>
        <fullName evidence="1">Uncharacterized protein</fullName>
    </submittedName>
</protein>
<organism evidence="1 2">
    <name type="scientific">Desulfofarcimen acetoxidans (strain ATCC 49208 / DSM 771 / KCTC 5769 / VKM B-1644 / 5575)</name>
    <name type="common">Desulfotomaculum acetoxidans</name>
    <dbReference type="NCBI Taxonomy" id="485916"/>
    <lineage>
        <taxon>Bacteria</taxon>
        <taxon>Bacillati</taxon>
        <taxon>Bacillota</taxon>
        <taxon>Clostridia</taxon>
        <taxon>Eubacteriales</taxon>
        <taxon>Peptococcaceae</taxon>
        <taxon>Desulfofarcimen</taxon>
    </lineage>
</organism>
<dbReference type="EMBL" id="CP001720">
    <property type="protein sequence ID" value="ACV62319.1"/>
    <property type="molecule type" value="Genomic_DNA"/>
</dbReference>
<dbReference type="STRING" id="485916.Dtox_1451"/>
<evidence type="ECO:0000313" key="1">
    <source>
        <dbReference type="EMBL" id="ACV62319.1"/>
    </source>
</evidence>
<reference evidence="1 2" key="1">
    <citation type="journal article" date="2009" name="Stand. Genomic Sci.">
        <title>Complete genome sequence of Desulfotomaculum acetoxidans type strain (5575).</title>
        <authorList>
            <person name="Spring S."/>
            <person name="Lapidus A."/>
            <person name="Schroder M."/>
            <person name="Gleim D."/>
            <person name="Sims D."/>
            <person name="Meincke L."/>
            <person name="Glavina Del Rio T."/>
            <person name="Tice H."/>
            <person name="Copeland A."/>
            <person name="Cheng J.F."/>
            <person name="Lucas S."/>
            <person name="Chen F."/>
            <person name="Nolan M."/>
            <person name="Bruce D."/>
            <person name="Goodwin L."/>
            <person name="Pitluck S."/>
            <person name="Ivanova N."/>
            <person name="Mavromatis K."/>
            <person name="Mikhailova N."/>
            <person name="Pati A."/>
            <person name="Chen A."/>
            <person name="Palaniappan K."/>
            <person name="Land M."/>
            <person name="Hauser L."/>
            <person name="Chang Y.J."/>
            <person name="Jeffries C.D."/>
            <person name="Chain P."/>
            <person name="Saunders E."/>
            <person name="Brettin T."/>
            <person name="Detter J.C."/>
            <person name="Goker M."/>
            <person name="Bristow J."/>
            <person name="Eisen J.A."/>
            <person name="Markowitz V."/>
            <person name="Hugenholtz P."/>
            <person name="Kyrpides N.C."/>
            <person name="Klenk H.P."/>
            <person name="Han C."/>
        </authorList>
    </citation>
    <scope>NUCLEOTIDE SEQUENCE [LARGE SCALE GENOMIC DNA]</scope>
    <source>
        <strain evidence="2">ATCC 49208 / DSM 771 / VKM B-1644</strain>
    </source>
</reference>
<proteinExistence type="predicted"/>
<gene>
    <name evidence="1" type="ordered locus">Dtox_1451</name>
</gene>
<accession>C8VVK4</accession>